<evidence type="ECO:0000256" key="3">
    <source>
        <dbReference type="ARBA" id="ARBA00022786"/>
    </source>
</evidence>
<evidence type="ECO:0000256" key="1">
    <source>
        <dbReference type="ARBA" id="ARBA00008451"/>
    </source>
</evidence>
<dbReference type="AlphaFoldDB" id="G0QJ62"/>
<dbReference type="RefSeq" id="XP_004040047.1">
    <property type="nucleotide sequence ID" value="XM_004039999.1"/>
</dbReference>
<dbReference type="PIRSF" id="PIRSF008716">
    <property type="entry name" value="DUF1782"/>
    <property type="match status" value="1"/>
</dbReference>
<dbReference type="eggNOG" id="KOG3357">
    <property type="taxonomic scope" value="Eukaryota"/>
</dbReference>
<dbReference type="GO" id="GO:0061657">
    <property type="term" value="F:UFM1 conjugating enzyme activity"/>
    <property type="evidence" value="ECO:0007669"/>
    <property type="project" value="InterPro"/>
</dbReference>
<feature type="active site" description="Glycyl thioester intermediate" evidence="4">
    <location>
        <position position="114"/>
    </location>
</feature>
<dbReference type="CDD" id="cd11686">
    <property type="entry name" value="UBCc_UFC1"/>
    <property type="match status" value="1"/>
</dbReference>
<dbReference type="PANTHER" id="PTHR12921">
    <property type="entry name" value="UBIQUITIN-FOLD MODIFIER-CONJUGATING ENZYME 1"/>
    <property type="match status" value="1"/>
</dbReference>
<dbReference type="InParanoid" id="G0QJ62"/>
<dbReference type="PANTHER" id="PTHR12921:SF0">
    <property type="entry name" value="UBIQUITIN-FOLD MODIFIER-CONJUGATING ENZYME 1"/>
    <property type="match status" value="1"/>
</dbReference>
<dbReference type="OMA" id="LWQKNVP"/>
<organism evidence="5 6">
    <name type="scientific">Ichthyophthirius multifiliis</name>
    <name type="common">White spot disease agent</name>
    <name type="synonym">Ich</name>
    <dbReference type="NCBI Taxonomy" id="5932"/>
    <lineage>
        <taxon>Eukaryota</taxon>
        <taxon>Sar</taxon>
        <taxon>Alveolata</taxon>
        <taxon>Ciliophora</taxon>
        <taxon>Intramacronucleata</taxon>
        <taxon>Oligohymenophorea</taxon>
        <taxon>Hymenostomatida</taxon>
        <taxon>Ophryoglenina</taxon>
        <taxon>Ichthyophthirius</taxon>
    </lineage>
</organism>
<dbReference type="OrthoDB" id="10256182at2759"/>
<protein>
    <recommendedName>
        <fullName evidence="2">Ubiquitin-fold modifier-conjugating enzyme 1</fullName>
    </recommendedName>
</protein>
<dbReference type="Proteomes" id="UP000008983">
    <property type="component" value="Unassembled WGS sequence"/>
</dbReference>
<evidence type="ECO:0000256" key="4">
    <source>
        <dbReference type="PIRSR" id="PIRSR008716-1"/>
    </source>
</evidence>
<gene>
    <name evidence="5" type="ORF">IMG5_002760</name>
</gene>
<keyword evidence="6" id="KW-1185">Reference proteome</keyword>
<dbReference type="Pfam" id="PF08694">
    <property type="entry name" value="UFC1"/>
    <property type="match status" value="1"/>
</dbReference>
<dbReference type="SUPFAM" id="SSF54495">
    <property type="entry name" value="UBC-like"/>
    <property type="match status" value="1"/>
</dbReference>
<dbReference type="GeneID" id="14910940"/>
<accession>G0QJ62</accession>
<proteinExistence type="inferred from homology"/>
<dbReference type="GO" id="GO:1990592">
    <property type="term" value="P:protein K69-linked ufmylation"/>
    <property type="evidence" value="ECO:0007669"/>
    <property type="project" value="TreeGrafter"/>
</dbReference>
<comment type="similarity">
    <text evidence="1">Belongs to the ubiquitin-conjugating enzyme family. UFC1 subfamily.</text>
</comment>
<keyword evidence="3" id="KW-0833">Ubl conjugation pathway</keyword>
<name>G0QJ62_ICHMU</name>
<reference evidence="5 6" key="1">
    <citation type="submission" date="2011-07" db="EMBL/GenBank/DDBJ databases">
        <authorList>
            <person name="Coyne R."/>
            <person name="Brami D."/>
            <person name="Johnson J."/>
            <person name="Hostetler J."/>
            <person name="Hannick L."/>
            <person name="Clark T."/>
            <person name="Cassidy-Hanley D."/>
            <person name="Inman J."/>
        </authorList>
    </citation>
    <scope>NUCLEOTIDE SEQUENCE [LARGE SCALE GENOMIC DNA]</scope>
    <source>
        <strain evidence="5 6">G5</strain>
    </source>
</reference>
<dbReference type="InterPro" id="IPR016135">
    <property type="entry name" value="UBQ-conjugating_enzyme/RWD"/>
</dbReference>
<dbReference type="EMBL" id="GL983050">
    <property type="protein sequence ID" value="EGR34743.1"/>
    <property type="molecule type" value="Genomic_DNA"/>
</dbReference>
<dbReference type="GO" id="GO:0005737">
    <property type="term" value="C:cytoplasm"/>
    <property type="evidence" value="ECO:0007669"/>
    <property type="project" value="TreeGrafter"/>
</dbReference>
<dbReference type="Gene3D" id="3.10.110.10">
    <property type="entry name" value="Ubiquitin Conjugating Enzyme"/>
    <property type="match status" value="1"/>
</dbReference>
<sequence length="160" mass="18565">MDSDTRSVVEKIPLLKINTGPRNPNWIDRLKEEYIALIKYIEINKSQDNDWFKVESDKEGKKWKGRCWYIHNLVRYEFDLQFEIPATYPSSPIELELPELDGKTHKMYRGGKICLDIHFSPLWSKNCPKFGIAHALALGLGPWLAAEIPILIEQGVIQKN</sequence>
<evidence type="ECO:0000313" key="6">
    <source>
        <dbReference type="Proteomes" id="UP000008983"/>
    </source>
</evidence>
<dbReference type="STRING" id="857967.G0QJ62"/>
<dbReference type="InterPro" id="IPR014806">
    <property type="entry name" value="Ufc1"/>
</dbReference>
<evidence type="ECO:0000313" key="5">
    <source>
        <dbReference type="EMBL" id="EGR34743.1"/>
    </source>
</evidence>
<evidence type="ECO:0000256" key="2">
    <source>
        <dbReference type="ARBA" id="ARBA00013306"/>
    </source>
</evidence>